<feature type="domain" description="HNH nuclease" evidence="1">
    <location>
        <begin position="78"/>
        <end position="120"/>
    </location>
</feature>
<proteinExistence type="predicted"/>
<dbReference type="Pfam" id="PF13392">
    <property type="entry name" value="HNH_3"/>
    <property type="match status" value="1"/>
</dbReference>
<reference evidence="2" key="1">
    <citation type="journal article" date="2015" name="Nature">
        <title>Complex archaea that bridge the gap between prokaryotes and eukaryotes.</title>
        <authorList>
            <person name="Spang A."/>
            <person name="Saw J.H."/>
            <person name="Jorgensen S.L."/>
            <person name="Zaremba-Niedzwiedzka K."/>
            <person name="Martijn J."/>
            <person name="Lind A.E."/>
            <person name="van Eijk R."/>
            <person name="Schleper C."/>
            <person name="Guy L."/>
            <person name="Ettema T.J."/>
        </authorList>
    </citation>
    <scope>NUCLEOTIDE SEQUENCE</scope>
</reference>
<dbReference type="Gene3D" id="3.90.75.20">
    <property type="match status" value="1"/>
</dbReference>
<dbReference type="InterPro" id="IPR044925">
    <property type="entry name" value="His-Me_finger_sf"/>
</dbReference>
<gene>
    <name evidence="2" type="ORF">LCGC14_1509590</name>
</gene>
<accession>A0A0F9J1U1</accession>
<protein>
    <recommendedName>
        <fullName evidence="1">HNH nuclease domain-containing protein</fullName>
    </recommendedName>
</protein>
<organism evidence="2">
    <name type="scientific">marine sediment metagenome</name>
    <dbReference type="NCBI Taxonomy" id="412755"/>
    <lineage>
        <taxon>unclassified sequences</taxon>
        <taxon>metagenomes</taxon>
        <taxon>ecological metagenomes</taxon>
    </lineage>
</organism>
<name>A0A0F9J1U1_9ZZZZ</name>
<dbReference type="EMBL" id="LAZR01011064">
    <property type="protein sequence ID" value="KKM63619.1"/>
    <property type="molecule type" value="Genomic_DNA"/>
</dbReference>
<evidence type="ECO:0000259" key="1">
    <source>
        <dbReference type="Pfam" id="PF13392"/>
    </source>
</evidence>
<dbReference type="InterPro" id="IPR003615">
    <property type="entry name" value="HNH_nuc"/>
</dbReference>
<dbReference type="AlphaFoldDB" id="A0A0F9J1U1"/>
<sequence>MPDDGNMERWAPLPGHGNLYSVSSIGNVVRHEQVIAQISRGGKRYTRRINFRLLKPYTRHGYLMTNLGAGGKSWTRPIHQLVLFAFVGPREEGMVCRHLNGIKTDNRLANLCWGTHKENSEDAVRHGHTHHPVMIGTNNTRAKITDDDVRVIRRRIRHGERHADIASDYDLTRAAVSHIGRRFTWAHVKD</sequence>
<dbReference type="SUPFAM" id="SSF54060">
    <property type="entry name" value="His-Me finger endonucleases"/>
    <property type="match status" value="1"/>
</dbReference>
<comment type="caution">
    <text evidence="2">The sequence shown here is derived from an EMBL/GenBank/DDBJ whole genome shotgun (WGS) entry which is preliminary data.</text>
</comment>
<evidence type="ECO:0000313" key="2">
    <source>
        <dbReference type="EMBL" id="KKM63619.1"/>
    </source>
</evidence>